<keyword evidence="4 11" id="KW-1133">Transmembrane helix</keyword>
<organism evidence="13 14">
    <name type="scientific">Portunus trituberculatus</name>
    <name type="common">Swimming crab</name>
    <name type="synonym">Neptunus trituberculatus</name>
    <dbReference type="NCBI Taxonomy" id="210409"/>
    <lineage>
        <taxon>Eukaryota</taxon>
        <taxon>Metazoa</taxon>
        <taxon>Ecdysozoa</taxon>
        <taxon>Arthropoda</taxon>
        <taxon>Crustacea</taxon>
        <taxon>Multicrustacea</taxon>
        <taxon>Malacostraca</taxon>
        <taxon>Eumalacostraca</taxon>
        <taxon>Eucarida</taxon>
        <taxon>Decapoda</taxon>
        <taxon>Pleocyemata</taxon>
        <taxon>Brachyura</taxon>
        <taxon>Eubrachyura</taxon>
        <taxon>Portunoidea</taxon>
        <taxon>Portunidae</taxon>
        <taxon>Portuninae</taxon>
        <taxon>Portunus</taxon>
    </lineage>
</organism>
<evidence type="ECO:0000256" key="8">
    <source>
        <dbReference type="ARBA" id="ARBA00023224"/>
    </source>
</evidence>
<dbReference type="GO" id="GO:0007601">
    <property type="term" value="P:visual perception"/>
    <property type="evidence" value="ECO:0007669"/>
    <property type="project" value="UniProtKB-KW"/>
</dbReference>
<evidence type="ECO:0000256" key="3">
    <source>
        <dbReference type="ARBA" id="ARBA00022692"/>
    </source>
</evidence>
<dbReference type="InterPro" id="IPR017452">
    <property type="entry name" value="GPCR_Rhodpsn_7TM"/>
</dbReference>
<evidence type="ECO:0000313" key="13">
    <source>
        <dbReference type="EMBL" id="MPC89965.1"/>
    </source>
</evidence>
<dbReference type="InterPro" id="IPR000276">
    <property type="entry name" value="GPCR_Rhodpsn"/>
</dbReference>
<dbReference type="PRINTS" id="PR00237">
    <property type="entry name" value="GPCRRHODOPSN"/>
</dbReference>
<name>A0A5B7J5B4_PORTR</name>
<evidence type="ECO:0000256" key="10">
    <source>
        <dbReference type="RuleBase" id="RU000688"/>
    </source>
</evidence>
<feature type="domain" description="G-protein coupled receptors family 1 profile" evidence="12">
    <location>
        <begin position="26"/>
        <end position="168"/>
    </location>
</feature>
<reference evidence="13 14" key="1">
    <citation type="submission" date="2019-05" db="EMBL/GenBank/DDBJ databases">
        <title>Another draft genome of Portunus trituberculatus and its Hox gene families provides insights of decapod evolution.</title>
        <authorList>
            <person name="Jeong J.-H."/>
            <person name="Song I."/>
            <person name="Kim S."/>
            <person name="Choi T."/>
            <person name="Kim D."/>
            <person name="Ryu S."/>
            <person name="Kim W."/>
        </authorList>
    </citation>
    <scope>NUCLEOTIDE SEQUENCE [LARGE SCALE GENOMIC DNA]</scope>
    <source>
        <tissue evidence="13">Muscle</tissue>
    </source>
</reference>
<comment type="similarity">
    <text evidence="2 10">Belongs to the G-protein coupled receptor 1 family.</text>
</comment>
<comment type="caution">
    <text evidence="13">The sequence shown here is derived from an EMBL/GenBank/DDBJ whole genome shotgun (WGS) entry which is preliminary data.</text>
</comment>
<dbReference type="PROSITE" id="PS00237">
    <property type="entry name" value="G_PROTEIN_RECEP_F1_1"/>
    <property type="match status" value="1"/>
</dbReference>
<dbReference type="EMBL" id="VSRR010082805">
    <property type="protein sequence ID" value="MPC89965.1"/>
    <property type="molecule type" value="Genomic_DNA"/>
</dbReference>
<dbReference type="AlphaFoldDB" id="A0A5B7J5B4"/>
<dbReference type="GO" id="GO:0016020">
    <property type="term" value="C:membrane"/>
    <property type="evidence" value="ECO:0007669"/>
    <property type="project" value="UniProtKB-SubCell"/>
</dbReference>
<dbReference type="InterPro" id="IPR050125">
    <property type="entry name" value="GPCR_opsins"/>
</dbReference>
<keyword evidence="5 10" id="KW-0297">G-protein coupled receptor</keyword>
<keyword evidence="6 11" id="KW-0472">Membrane</keyword>
<evidence type="ECO:0000256" key="7">
    <source>
        <dbReference type="ARBA" id="ARBA00023170"/>
    </source>
</evidence>
<keyword evidence="9" id="KW-0844">Vision</keyword>
<feature type="transmembrane region" description="Helical" evidence="11">
    <location>
        <begin position="108"/>
        <end position="131"/>
    </location>
</feature>
<keyword evidence="9" id="KW-0716">Sensory transduction</keyword>
<proteinExistence type="inferred from homology"/>
<dbReference type="Pfam" id="PF00001">
    <property type="entry name" value="7tm_1"/>
    <property type="match status" value="1"/>
</dbReference>
<evidence type="ECO:0000256" key="11">
    <source>
        <dbReference type="SAM" id="Phobius"/>
    </source>
</evidence>
<evidence type="ECO:0000256" key="2">
    <source>
        <dbReference type="ARBA" id="ARBA00010663"/>
    </source>
</evidence>
<evidence type="ECO:0000259" key="12">
    <source>
        <dbReference type="PROSITE" id="PS50262"/>
    </source>
</evidence>
<accession>A0A5B7J5B4</accession>
<gene>
    <name evidence="13" type="primary">RHO_2</name>
    <name evidence="13" type="ORF">E2C01_084931</name>
</gene>
<dbReference type="GO" id="GO:0004930">
    <property type="term" value="F:G protein-coupled receptor activity"/>
    <property type="evidence" value="ECO:0007669"/>
    <property type="project" value="UniProtKB-KW"/>
</dbReference>
<dbReference type="SUPFAM" id="SSF81321">
    <property type="entry name" value="Family A G protein-coupled receptor-like"/>
    <property type="match status" value="1"/>
</dbReference>
<dbReference type="PROSITE" id="PS50262">
    <property type="entry name" value="G_PROTEIN_RECEP_F1_2"/>
    <property type="match status" value="1"/>
</dbReference>
<dbReference type="Gene3D" id="1.20.1070.10">
    <property type="entry name" value="Rhodopsin 7-helix transmembrane proteins"/>
    <property type="match status" value="1"/>
</dbReference>
<protein>
    <submittedName>
        <fullName evidence="13">Rhodopsin</fullName>
    </submittedName>
</protein>
<comment type="subcellular location">
    <subcellularLocation>
        <location evidence="1">Membrane</location>
        <topology evidence="1">Multi-pass membrane protein</topology>
    </subcellularLocation>
</comment>
<evidence type="ECO:0000256" key="4">
    <source>
        <dbReference type="ARBA" id="ARBA00022989"/>
    </source>
</evidence>
<evidence type="ECO:0000256" key="5">
    <source>
        <dbReference type="ARBA" id="ARBA00023040"/>
    </source>
</evidence>
<feature type="transmembrane region" description="Helical" evidence="11">
    <location>
        <begin position="60"/>
        <end position="82"/>
    </location>
</feature>
<evidence type="ECO:0000256" key="1">
    <source>
        <dbReference type="ARBA" id="ARBA00004141"/>
    </source>
</evidence>
<keyword evidence="14" id="KW-1185">Reference proteome</keyword>
<evidence type="ECO:0000313" key="14">
    <source>
        <dbReference type="Proteomes" id="UP000324222"/>
    </source>
</evidence>
<dbReference type="OrthoDB" id="9996086at2759"/>
<dbReference type="PANTHER" id="PTHR24240">
    <property type="entry name" value="OPSIN"/>
    <property type="match status" value="1"/>
</dbReference>
<evidence type="ECO:0000256" key="6">
    <source>
        <dbReference type="ARBA" id="ARBA00023136"/>
    </source>
</evidence>
<feature type="transmembrane region" description="Helical" evidence="11">
    <location>
        <begin position="17"/>
        <end position="40"/>
    </location>
</feature>
<keyword evidence="3 10" id="KW-0812">Transmembrane</keyword>
<dbReference type="Proteomes" id="UP000324222">
    <property type="component" value="Unassembled WGS sequence"/>
</dbReference>
<keyword evidence="8 10" id="KW-0807">Transducer</keyword>
<evidence type="ECO:0000256" key="9">
    <source>
        <dbReference type="ARBA" id="ARBA00023305"/>
    </source>
</evidence>
<keyword evidence="7 10" id="KW-0675">Receptor</keyword>
<sequence>MVENLEDSSVGKKVKCIQVSGFCGALFGTVSIISLALIALDRYRAIMSPFGSTRLSMRRAAWWVCGVWVYSVSWCILPFLGWNQYVLEGFLTSCSFDYLSDDLWSKSYIVMLFLAAYALPLGVISYCYFYIMSSVKQHDKEILGHQRVQGEVQVLPCYCTNLRDFVHT</sequence>